<reference evidence="2" key="1">
    <citation type="submission" date="2021-04" db="EMBL/GenBank/DDBJ databases">
        <title>Dactylosporangium aurantiacum NRRL B-8018 full assembly.</title>
        <authorList>
            <person name="Hartkoorn R.C."/>
            <person name="Beaudoing E."/>
            <person name="Hot D."/>
        </authorList>
    </citation>
    <scope>NUCLEOTIDE SEQUENCE</scope>
    <source>
        <strain evidence="2">NRRL B-8018</strain>
    </source>
</reference>
<accession>A0A9Q9ITT3</accession>
<evidence type="ECO:0000313" key="2">
    <source>
        <dbReference type="EMBL" id="UWZ58843.1"/>
    </source>
</evidence>
<dbReference type="InterPro" id="IPR000182">
    <property type="entry name" value="GNAT_dom"/>
</dbReference>
<gene>
    <name evidence="2" type="ORF">Daura_23335</name>
</gene>
<dbReference type="Proteomes" id="UP001058003">
    <property type="component" value="Chromosome"/>
</dbReference>
<sequence length="168" mass="18440">MRLRPYTDADLPLTRALETDADVMRHLGGAAGERHVRQVHARRIRGDPGEWFRTVLVDLDSGESAAVGVVAVFRSDWDGGQIAEAGVMLLPAYQRQGLAYEALRSLIDEVAADGRVDRLHAFTGVDNRPAALTSRRLGFVSAGVCQVEYGDAPLLSEHWTLDLRPPPR</sequence>
<dbReference type="GO" id="GO:0016747">
    <property type="term" value="F:acyltransferase activity, transferring groups other than amino-acyl groups"/>
    <property type="evidence" value="ECO:0007669"/>
    <property type="project" value="InterPro"/>
</dbReference>
<dbReference type="PANTHER" id="PTHR43792">
    <property type="entry name" value="GNAT FAMILY, PUTATIVE (AFU_ORTHOLOGUE AFUA_3G00765)-RELATED-RELATED"/>
    <property type="match status" value="1"/>
</dbReference>
<evidence type="ECO:0000259" key="1">
    <source>
        <dbReference type="PROSITE" id="PS51186"/>
    </source>
</evidence>
<dbReference type="OrthoDB" id="2631610at2"/>
<dbReference type="InterPro" id="IPR051531">
    <property type="entry name" value="N-acetyltransferase"/>
</dbReference>
<name>A0A9Q9ITT3_9ACTN</name>
<organism evidence="2 3">
    <name type="scientific">Dactylosporangium aurantiacum</name>
    <dbReference type="NCBI Taxonomy" id="35754"/>
    <lineage>
        <taxon>Bacteria</taxon>
        <taxon>Bacillati</taxon>
        <taxon>Actinomycetota</taxon>
        <taxon>Actinomycetes</taxon>
        <taxon>Micromonosporales</taxon>
        <taxon>Micromonosporaceae</taxon>
        <taxon>Dactylosporangium</taxon>
    </lineage>
</organism>
<feature type="domain" description="N-acetyltransferase" evidence="1">
    <location>
        <begin position="1"/>
        <end position="162"/>
    </location>
</feature>
<dbReference type="SUPFAM" id="SSF55729">
    <property type="entry name" value="Acyl-CoA N-acyltransferases (Nat)"/>
    <property type="match status" value="1"/>
</dbReference>
<dbReference type="InterPro" id="IPR016181">
    <property type="entry name" value="Acyl_CoA_acyltransferase"/>
</dbReference>
<dbReference type="Pfam" id="PF13302">
    <property type="entry name" value="Acetyltransf_3"/>
    <property type="match status" value="1"/>
</dbReference>
<evidence type="ECO:0000313" key="3">
    <source>
        <dbReference type="Proteomes" id="UP001058003"/>
    </source>
</evidence>
<keyword evidence="3" id="KW-1185">Reference proteome</keyword>
<dbReference type="PROSITE" id="PS51186">
    <property type="entry name" value="GNAT"/>
    <property type="match status" value="1"/>
</dbReference>
<proteinExistence type="predicted"/>
<dbReference type="EMBL" id="CP073767">
    <property type="protein sequence ID" value="UWZ58843.1"/>
    <property type="molecule type" value="Genomic_DNA"/>
</dbReference>
<dbReference type="RefSeq" id="WP_033361590.1">
    <property type="nucleotide sequence ID" value="NZ_CP073767.1"/>
</dbReference>
<dbReference type="KEGG" id="daur:Daura_23335"/>
<dbReference type="AlphaFoldDB" id="A0A9Q9ITT3"/>
<dbReference type="Gene3D" id="3.40.630.30">
    <property type="match status" value="1"/>
</dbReference>
<protein>
    <submittedName>
        <fullName evidence="2">GNAT family N-acetyltransferase</fullName>
    </submittedName>
</protein>